<protein>
    <submittedName>
        <fullName evidence="2">F-box/kelch-repeat protein At4g39240</fullName>
    </submittedName>
</protein>
<name>A0A1D1XS37_9ARAE</name>
<feature type="region of interest" description="Disordered" evidence="1">
    <location>
        <begin position="104"/>
        <end position="150"/>
    </location>
</feature>
<feature type="non-terminal residue" evidence="2">
    <location>
        <position position="1"/>
    </location>
</feature>
<feature type="region of interest" description="Disordered" evidence="1">
    <location>
        <begin position="36"/>
        <end position="55"/>
    </location>
</feature>
<feature type="region of interest" description="Disordered" evidence="1">
    <location>
        <begin position="1"/>
        <end position="23"/>
    </location>
</feature>
<organism evidence="2">
    <name type="scientific">Anthurium amnicola</name>
    <dbReference type="NCBI Taxonomy" id="1678845"/>
    <lineage>
        <taxon>Eukaryota</taxon>
        <taxon>Viridiplantae</taxon>
        <taxon>Streptophyta</taxon>
        <taxon>Embryophyta</taxon>
        <taxon>Tracheophyta</taxon>
        <taxon>Spermatophyta</taxon>
        <taxon>Magnoliopsida</taxon>
        <taxon>Liliopsida</taxon>
        <taxon>Araceae</taxon>
        <taxon>Pothoideae</taxon>
        <taxon>Potheae</taxon>
        <taxon>Anthurium</taxon>
    </lineage>
</organism>
<evidence type="ECO:0000256" key="1">
    <source>
        <dbReference type="SAM" id="MobiDB-lite"/>
    </source>
</evidence>
<reference evidence="2" key="1">
    <citation type="submission" date="2015-07" db="EMBL/GenBank/DDBJ databases">
        <title>Transcriptome Assembly of Anthurium amnicola.</title>
        <authorList>
            <person name="Suzuki J."/>
        </authorList>
    </citation>
    <scope>NUCLEOTIDE SEQUENCE</scope>
</reference>
<accession>A0A1D1XS37</accession>
<proteinExistence type="predicted"/>
<gene>
    <name evidence="2" type="primary">At4g39240</name>
    <name evidence="2" type="ORF">g.20749</name>
</gene>
<sequence length="150" mass="15382">VTIKHPLKTQEKAAEPEGNIKTSDIAVSVDDKITSRSLQNGEVNDKKPGTLGVAQDGSIDSVMKIGSLSVDLREGETDRQAASTVTAGTVEYVTVGSVPIKVDGSGASSLGDSTVGAIPTHPKAGKQKRLNGVSASSNTPVQEKAALQTT</sequence>
<dbReference type="EMBL" id="GDJX01022733">
    <property type="protein sequence ID" value="JAT45203.1"/>
    <property type="molecule type" value="Transcribed_RNA"/>
</dbReference>
<feature type="compositionally biased region" description="Polar residues" evidence="1">
    <location>
        <begin position="133"/>
        <end position="150"/>
    </location>
</feature>
<evidence type="ECO:0000313" key="2">
    <source>
        <dbReference type="EMBL" id="JAT45203.1"/>
    </source>
</evidence>
<dbReference type="AlphaFoldDB" id="A0A1D1XS37"/>